<accession>A0A6J5L315</accession>
<gene>
    <name evidence="2" type="ORF">UFOVP186_14</name>
    <name evidence="1" type="ORF">UFOVP94_29</name>
</gene>
<reference evidence="1" key="1">
    <citation type="submission" date="2020-04" db="EMBL/GenBank/DDBJ databases">
        <authorList>
            <person name="Chiriac C."/>
            <person name="Salcher M."/>
            <person name="Ghai R."/>
            <person name="Kavagutti S V."/>
        </authorList>
    </citation>
    <scope>NUCLEOTIDE SEQUENCE</scope>
</reference>
<evidence type="ECO:0000313" key="2">
    <source>
        <dbReference type="EMBL" id="CAB5212417.1"/>
    </source>
</evidence>
<evidence type="ECO:0000313" key="1">
    <source>
        <dbReference type="EMBL" id="CAB4127637.1"/>
    </source>
</evidence>
<sequence length="97" mass="11337">MDKLLFEQLTQPLIQRYVFDQPILHPTITTCTYCCKLVKNPGAYSKPHSLENPEARHLKHHCRICKQTVFDGARIRERHISSEKLCQLFDSENIENA</sequence>
<dbReference type="EMBL" id="LR798239">
    <property type="protein sequence ID" value="CAB5212417.1"/>
    <property type="molecule type" value="Genomic_DNA"/>
</dbReference>
<protein>
    <submittedName>
        <fullName evidence="1">Uncharacterized protein</fullName>
    </submittedName>
</protein>
<dbReference type="EMBL" id="LR796212">
    <property type="protein sequence ID" value="CAB4127637.1"/>
    <property type="molecule type" value="Genomic_DNA"/>
</dbReference>
<proteinExistence type="predicted"/>
<organism evidence="1">
    <name type="scientific">uncultured Caudovirales phage</name>
    <dbReference type="NCBI Taxonomy" id="2100421"/>
    <lineage>
        <taxon>Viruses</taxon>
        <taxon>Duplodnaviria</taxon>
        <taxon>Heunggongvirae</taxon>
        <taxon>Uroviricota</taxon>
        <taxon>Caudoviricetes</taxon>
        <taxon>Peduoviridae</taxon>
        <taxon>Maltschvirus</taxon>
        <taxon>Maltschvirus maltsch</taxon>
    </lineage>
</organism>
<name>A0A6J5L315_9CAUD</name>